<protein>
    <submittedName>
        <fullName evidence="5">DNA mismatch repair protein MutT</fullName>
    </submittedName>
</protein>
<reference evidence="5 6" key="1">
    <citation type="submission" date="2017-12" db="EMBL/GenBank/DDBJ databases">
        <title>Taxonomic description and draft genome of Pradoshia cofamensis Gen. nov., sp. nov., a thermotolerant bacillale isolated from anterior gut of earthworm Eisenia fetida.</title>
        <authorList>
            <person name="Saha T."/>
            <person name="Chakraborty R."/>
        </authorList>
    </citation>
    <scope>NUCLEOTIDE SEQUENCE [LARGE SCALE GENOMIC DNA]</scope>
    <source>
        <strain evidence="5 6">EAG3</strain>
    </source>
</reference>
<evidence type="ECO:0000256" key="2">
    <source>
        <dbReference type="ARBA" id="ARBA00022801"/>
    </source>
</evidence>
<dbReference type="CDD" id="cd04677">
    <property type="entry name" value="NUDIX_Hydrolase"/>
    <property type="match status" value="1"/>
</dbReference>
<dbReference type="InterPro" id="IPR020084">
    <property type="entry name" value="NUDIX_hydrolase_CS"/>
</dbReference>
<evidence type="ECO:0000313" key="6">
    <source>
        <dbReference type="Proteomes" id="UP000239663"/>
    </source>
</evidence>
<gene>
    <name evidence="5" type="ORF">CYL18_06920</name>
</gene>
<dbReference type="InterPro" id="IPR000086">
    <property type="entry name" value="NUDIX_hydrolase_dom"/>
</dbReference>
<dbReference type="Proteomes" id="UP000239663">
    <property type="component" value="Unassembled WGS sequence"/>
</dbReference>
<dbReference type="RefSeq" id="WP_104848767.1">
    <property type="nucleotide sequence ID" value="NZ_PKOZ01000003.1"/>
</dbReference>
<dbReference type="PANTHER" id="PTHR43046:SF2">
    <property type="entry name" value="8-OXO-DGTP DIPHOSPHATASE-RELATED"/>
    <property type="match status" value="1"/>
</dbReference>
<organism evidence="5 6">
    <name type="scientific">Pradoshia eiseniae</name>
    <dbReference type="NCBI Taxonomy" id="2064768"/>
    <lineage>
        <taxon>Bacteria</taxon>
        <taxon>Bacillati</taxon>
        <taxon>Bacillota</taxon>
        <taxon>Bacilli</taxon>
        <taxon>Bacillales</taxon>
        <taxon>Bacillaceae</taxon>
        <taxon>Pradoshia</taxon>
    </lineage>
</organism>
<dbReference type="GO" id="GO:0016787">
    <property type="term" value="F:hydrolase activity"/>
    <property type="evidence" value="ECO:0007669"/>
    <property type="project" value="UniProtKB-KW"/>
</dbReference>
<feature type="domain" description="Nudix hydrolase" evidence="4">
    <location>
        <begin position="16"/>
        <end position="148"/>
    </location>
</feature>
<dbReference type="PROSITE" id="PS51462">
    <property type="entry name" value="NUDIX"/>
    <property type="match status" value="1"/>
</dbReference>
<comment type="cofactor">
    <cofactor evidence="1">
        <name>Mg(2+)</name>
        <dbReference type="ChEBI" id="CHEBI:18420"/>
    </cofactor>
</comment>
<sequence length="153" mass="17489">MDYIRHLRSLVGKEKVIMVVAGAFVFDQENRLLLQKRMDNEKWGLPGGFMELGETVQDTARREVFEETGLRLGKLDLFGVYSGAEYDKTFSNGDQVSMVLILFTCNEYEGDLVNYNSESLGNSFFSLDRLPKNLFSEHEGIILDYVSQKKTQP</sequence>
<evidence type="ECO:0000256" key="1">
    <source>
        <dbReference type="ARBA" id="ARBA00001946"/>
    </source>
</evidence>
<keyword evidence="6" id="KW-1185">Reference proteome</keyword>
<dbReference type="AlphaFoldDB" id="A0A2S7N0U0"/>
<evidence type="ECO:0000256" key="3">
    <source>
        <dbReference type="RuleBase" id="RU003476"/>
    </source>
</evidence>
<evidence type="ECO:0000259" key="4">
    <source>
        <dbReference type="PROSITE" id="PS51462"/>
    </source>
</evidence>
<dbReference type="SUPFAM" id="SSF55811">
    <property type="entry name" value="Nudix"/>
    <property type="match status" value="1"/>
</dbReference>
<dbReference type="PRINTS" id="PR00502">
    <property type="entry name" value="NUDIXFAMILY"/>
</dbReference>
<dbReference type="OrthoDB" id="9787476at2"/>
<proteinExistence type="inferred from homology"/>
<dbReference type="InterPro" id="IPR015797">
    <property type="entry name" value="NUDIX_hydrolase-like_dom_sf"/>
</dbReference>
<name>A0A2S7N0U0_9BACI</name>
<dbReference type="PROSITE" id="PS00893">
    <property type="entry name" value="NUDIX_BOX"/>
    <property type="match status" value="1"/>
</dbReference>
<comment type="similarity">
    <text evidence="3">Belongs to the Nudix hydrolase family.</text>
</comment>
<dbReference type="Gene3D" id="3.90.79.10">
    <property type="entry name" value="Nucleoside Triphosphate Pyrophosphohydrolase"/>
    <property type="match status" value="1"/>
</dbReference>
<evidence type="ECO:0000313" key="5">
    <source>
        <dbReference type="EMBL" id="PQD95620.1"/>
    </source>
</evidence>
<keyword evidence="2 3" id="KW-0378">Hydrolase</keyword>
<dbReference type="EMBL" id="PKOZ01000003">
    <property type="protein sequence ID" value="PQD95620.1"/>
    <property type="molecule type" value="Genomic_DNA"/>
</dbReference>
<dbReference type="Pfam" id="PF00293">
    <property type="entry name" value="NUDIX"/>
    <property type="match status" value="1"/>
</dbReference>
<dbReference type="PANTHER" id="PTHR43046">
    <property type="entry name" value="GDP-MANNOSE MANNOSYL HYDROLASE"/>
    <property type="match status" value="1"/>
</dbReference>
<comment type="caution">
    <text evidence="5">The sequence shown here is derived from an EMBL/GenBank/DDBJ whole genome shotgun (WGS) entry which is preliminary data.</text>
</comment>
<dbReference type="InterPro" id="IPR020476">
    <property type="entry name" value="Nudix_hydrolase"/>
</dbReference>
<accession>A0A2S7N0U0</accession>